<dbReference type="GO" id="GO:0007606">
    <property type="term" value="P:sensory perception of chemical stimulus"/>
    <property type="evidence" value="ECO:0000318"/>
    <property type="project" value="GO_Central"/>
</dbReference>
<dbReference type="PANTHER" id="PTHR21421:SF29">
    <property type="entry name" value="GUSTATORY RECEPTOR 5A FOR TREHALOSE-RELATED"/>
    <property type="match status" value="1"/>
</dbReference>
<dbReference type="InParanoid" id="E9H9M3"/>
<dbReference type="Pfam" id="PF08395">
    <property type="entry name" value="7tm_7"/>
    <property type="match status" value="1"/>
</dbReference>
<evidence type="ECO:0000256" key="7">
    <source>
        <dbReference type="SAM" id="Phobius"/>
    </source>
</evidence>
<feature type="transmembrane region" description="Helical" evidence="7">
    <location>
        <begin position="107"/>
        <end position="126"/>
    </location>
</feature>
<evidence type="ECO:0000256" key="3">
    <source>
        <dbReference type="ARBA" id="ARBA00022692"/>
    </source>
</evidence>
<dbReference type="PhylomeDB" id="E9H9M3"/>
<evidence type="ECO:0000256" key="5">
    <source>
        <dbReference type="ARBA" id="ARBA00023136"/>
    </source>
</evidence>
<dbReference type="InterPro" id="IPR013604">
    <property type="entry name" value="7TM_chemorcpt"/>
</dbReference>
<keyword evidence="2" id="KW-1003">Cell membrane</keyword>
<dbReference type="HOGENOM" id="CLU_654286_0_0_1"/>
<dbReference type="GO" id="GO:0051606">
    <property type="term" value="P:detection of stimulus"/>
    <property type="evidence" value="ECO:0007669"/>
    <property type="project" value="UniProtKB-ARBA"/>
</dbReference>
<accession>E9H9M3</accession>
<reference evidence="8 9" key="1">
    <citation type="journal article" date="2011" name="Science">
        <title>The ecoresponsive genome of Daphnia pulex.</title>
        <authorList>
            <person name="Colbourne J.K."/>
            <person name="Pfrender M.E."/>
            <person name="Gilbert D."/>
            <person name="Thomas W.K."/>
            <person name="Tucker A."/>
            <person name="Oakley T.H."/>
            <person name="Tokishita S."/>
            <person name="Aerts A."/>
            <person name="Arnold G.J."/>
            <person name="Basu M.K."/>
            <person name="Bauer D.J."/>
            <person name="Caceres C.E."/>
            <person name="Carmel L."/>
            <person name="Casola C."/>
            <person name="Choi J.H."/>
            <person name="Detter J.C."/>
            <person name="Dong Q."/>
            <person name="Dusheyko S."/>
            <person name="Eads B.D."/>
            <person name="Frohlich T."/>
            <person name="Geiler-Samerotte K.A."/>
            <person name="Gerlach D."/>
            <person name="Hatcher P."/>
            <person name="Jogdeo S."/>
            <person name="Krijgsveld J."/>
            <person name="Kriventseva E.V."/>
            <person name="Kultz D."/>
            <person name="Laforsch C."/>
            <person name="Lindquist E."/>
            <person name="Lopez J."/>
            <person name="Manak J.R."/>
            <person name="Muller J."/>
            <person name="Pangilinan J."/>
            <person name="Patwardhan R.P."/>
            <person name="Pitluck S."/>
            <person name="Pritham E.J."/>
            <person name="Rechtsteiner A."/>
            <person name="Rho M."/>
            <person name="Rogozin I.B."/>
            <person name="Sakarya O."/>
            <person name="Salamov A."/>
            <person name="Schaack S."/>
            <person name="Shapiro H."/>
            <person name="Shiga Y."/>
            <person name="Skalitzky C."/>
            <person name="Smith Z."/>
            <person name="Souvorov A."/>
            <person name="Sung W."/>
            <person name="Tang Z."/>
            <person name="Tsuchiya D."/>
            <person name="Tu H."/>
            <person name="Vos H."/>
            <person name="Wang M."/>
            <person name="Wolf Y.I."/>
            <person name="Yamagata H."/>
            <person name="Yamada T."/>
            <person name="Ye Y."/>
            <person name="Shaw J.R."/>
            <person name="Andrews J."/>
            <person name="Crease T.J."/>
            <person name="Tang H."/>
            <person name="Lucas S.M."/>
            <person name="Robertson H.M."/>
            <person name="Bork P."/>
            <person name="Koonin E.V."/>
            <person name="Zdobnov E.M."/>
            <person name="Grigoriev I.V."/>
            <person name="Lynch M."/>
            <person name="Boore J.L."/>
        </authorList>
    </citation>
    <scope>NUCLEOTIDE SEQUENCE [LARGE SCALE GENOMIC DNA]</scope>
</reference>
<dbReference type="OrthoDB" id="6335734at2759"/>
<keyword evidence="5 7" id="KW-0472">Membrane</keyword>
<dbReference type="PANTHER" id="PTHR21421">
    <property type="entry name" value="GUSTATORY RECEPTOR"/>
    <property type="match status" value="1"/>
</dbReference>
<evidence type="ECO:0000256" key="1">
    <source>
        <dbReference type="ARBA" id="ARBA00004651"/>
    </source>
</evidence>
<dbReference type="AlphaFoldDB" id="E9H9M3"/>
<keyword evidence="3 7" id="KW-0812">Transmembrane</keyword>
<protein>
    <recommendedName>
        <fullName evidence="10">Gustatory receptor</fullName>
    </recommendedName>
</protein>
<feature type="transmembrane region" description="Helical" evidence="7">
    <location>
        <begin position="200"/>
        <end position="221"/>
    </location>
</feature>
<dbReference type="GO" id="GO:0038023">
    <property type="term" value="F:signaling receptor activity"/>
    <property type="evidence" value="ECO:0007669"/>
    <property type="project" value="UniProtKB-ARBA"/>
</dbReference>
<feature type="transmembrane region" description="Helical" evidence="7">
    <location>
        <begin position="66"/>
        <end position="87"/>
    </location>
</feature>
<feature type="transmembrane region" description="Helical" evidence="7">
    <location>
        <begin position="161"/>
        <end position="180"/>
    </location>
</feature>
<feature type="transmembrane region" description="Helical" evidence="7">
    <location>
        <begin position="312"/>
        <end position="340"/>
    </location>
</feature>
<evidence type="ECO:0000313" key="9">
    <source>
        <dbReference type="Proteomes" id="UP000000305"/>
    </source>
</evidence>
<evidence type="ECO:0000256" key="6">
    <source>
        <dbReference type="ARBA" id="ARBA00023170"/>
    </source>
</evidence>
<comment type="subcellular location">
    <subcellularLocation>
        <location evidence="1">Cell membrane</location>
        <topology evidence="1">Multi-pass membrane protein</topology>
    </subcellularLocation>
</comment>
<organism evidence="8 9">
    <name type="scientific">Daphnia pulex</name>
    <name type="common">Water flea</name>
    <dbReference type="NCBI Taxonomy" id="6669"/>
    <lineage>
        <taxon>Eukaryota</taxon>
        <taxon>Metazoa</taxon>
        <taxon>Ecdysozoa</taxon>
        <taxon>Arthropoda</taxon>
        <taxon>Crustacea</taxon>
        <taxon>Branchiopoda</taxon>
        <taxon>Diplostraca</taxon>
        <taxon>Cladocera</taxon>
        <taxon>Anomopoda</taxon>
        <taxon>Daphniidae</taxon>
        <taxon>Daphnia</taxon>
    </lineage>
</organism>
<keyword evidence="4 7" id="KW-1133">Transmembrane helix</keyword>
<dbReference type="GO" id="GO:0050909">
    <property type="term" value="P:sensory perception of taste"/>
    <property type="evidence" value="ECO:0007669"/>
    <property type="project" value="InterPro"/>
</dbReference>
<keyword evidence="9" id="KW-1185">Reference proteome</keyword>
<evidence type="ECO:0000256" key="2">
    <source>
        <dbReference type="ARBA" id="ARBA00022475"/>
    </source>
</evidence>
<gene>
    <name evidence="8" type="primary">DpuGr43</name>
    <name evidence="8" type="ORF">DAPPUDRAFT_327170</name>
</gene>
<dbReference type="KEGG" id="dpx:DAPPUDRAFT_327170"/>
<evidence type="ECO:0000313" key="8">
    <source>
        <dbReference type="EMBL" id="EFX71500.1"/>
    </source>
</evidence>
<evidence type="ECO:0000256" key="4">
    <source>
        <dbReference type="ARBA" id="ARBA00022989"/>
    </source>
</evidence>
<proteinExistence type="predicted"/>
<sequence>MANKIQDVEMLSRLRNQRIRKANGLATNITLDETLRPLWKLTHYSGILLDWCFPISNNNPRRICKFLRYFSIALSFSLLVAVTSFQLMQLLLGIEKAPNIHAIIPNMLWFIPIVLGIVIQVHCLRLRRKFLGFFKDWRQLEIEIVHLNPNCIMCKSRKMHLMMYGIYVVITLASVIALGMDISNNPESSYLISTYPAVRQVVPLIVIGSVHLTSIVLTWILTSLGDFIPSFTYYHTALAVSCLENDVRALFDKGKDADDLFIQSRLSLLAGKLDPLKKSLSTELSTWQLDVPILRIWTRFEKIGKMVSRADFLFGSFMVYSQAGAIFFITALLYSVLYNLGDALRMRSVGPVLSYTLNLLAILFRFFSTMLISSQLHRSVGKFRTALNDLLSQNWNRMNKGDRDLLRSFLWRLQADPLVAHPLGVYKVTPSVLLSVFGVIVSYVIVLLQSK</sequence>
<dbReference type="GO" id="GO:0005886">
    <property type="term" value="C:plasma membrane"/>
    <property type="evidence" value="ECO:0007669"/>
    <property type="project" value="UniProtKB-SubCell"/>
</dbReference>
<dbReference type="EMBL" id="GL732609">
    <property type="protein sequence ID" value="EFX71500.1"/>
    <property type="molecule type" value="Genomic_DNA"/>
</dbReference>
<keyword evidence="6" id="KW-0675">Receptor</keyword>
<dbReference type="Proteomes" id="UP000000305">
    <property type="component" value="Unassembled WGS sequence"/>
</dbReference>
<feature type="transmembrane region" description="Helical" evidence="7">
    <location>
        <begin position="432"/>
        <end position="450"/>
    </location>
</feature>
<name>E9H9M3_DAPPU</name>
<feature type="transmembrane region" description="Helical" evidence="7">
    <location>
        <begin position="352"/>
        <end position="372"/>
    </location>
</feature>
<evidence type="ECO:0008006" key="10">
    <source>
        <dbReference type="Google" id="ProtNLM"/>
    </source>
</evidence>